<evidence type="ECO:0000313" key="5">
    <source>
        <dbReference type="Proteomes" id="UP001151234"/>
    </source>
</evidence>
<proteinExistence type="predicted"/>
<dbReference type="Proteomes" id="UP001151234">
    <property type="component" value="Unassembled WGS sequence"/>
</dbReference>
<gene>
    <name evidence="4" type="ORF">OQ273_14480</name>
</gene>
<keyword evidence="2" id="KW-0732">Signal</keyword>
<dbReference type="RefSeq" id="WP_267991203.1">
    <property type="nucleotide sequence ID" value="NZ_JAPJZI010000001.1"/>
</dbReference>
<dbReference type="Pfam" id="PF23023">
    <property type="entry name" value="Anti-Pycsar_Apyc1"/>
    <property type="match status" value="1"/>
</dbReference>
<dbReference type="Gene3D" id="3.60.15.10">
    <property type="entry name" value="Ribonuclease Z/Hydroxyacylglutathione hydrolase-like"/>
    <property type="match status" value="1"/>
</dbReference>
<dbReference type="AlphaFoldDB" id="A0A9X3UJU8"/>
<reference evidence="4" key="1">
    <citation type="submission" date="2022-11" db="EMBL/GenBank/DDBJ databases">
        <title>Draft genome sequence of Hoeflea poritis E7-10 and Hoeflea prorocentri PM5-8, separated from scleractinian coral Porites lutea and marine dinoflagellate.</title>
        <authorList>
            <person name="Zhang G."/>
            <person name="Wei Q."/>
            <person name="Cai L."/>
        </authorList>
    </citation>
    <scope>NUCLEOTIDE SEQUENCE</scope>
    <source>
        <strain evidence="4">PM5-8</strain>
    </source>
</reference>
<evidence type="ECO:0000259" key="3">
    <source>
        <dbReference type="SMART" id="SM00849"/>
    </source>
</evidence>
<keyword evidence="5" id="KW-1185">Reference proteome</keyword>
<feature type="domain" description="Metallo-beta-lactamase" evidence="3">
    <location>
        <begin position="47"/>
        <end position="259"/>
    </location>
</feature>
<dbReference type="InterPro" id="IPR001279">
    <property type="entry name" value="Metallo-B-lactamas"/>
</dbReference>
<dbReference type="PANTHER" id="PTHR46018:SF2">
    <property type="entry name" value="ZINC PHOSPHODIESTERASE ELAC PROTEIN 1"/>
    <property type="match status" value="1"/>
</dbReference>
<feature type="region of interest" description="Disordered" evidence="1">
    <location>
        <begin position="218"/>
        <end position="248"/>
    </location>
</feature>
<dbReference type="SUPFAM" id="SSF56281">
    <property type="entry name" value="Metallo-hydrolase/oxidoreductase"/>
    <property type="match status" value="1"/>
</dbReference>
<protein>
    <recommendedName>
        <fullName evidence="3">Metallo-beta-lactamase domain-containing protein</fullName>
    </recommendedName>
</protein>
<organism evidence="4 5">
    <name type="scientific">Hoeflea prorocentri</name>
    <dbReference type="NCBI Taxonomy" id="1922333"/>
    <lineage>
        <taxon>Bacteria</taxon>
        <taxon>Pseudomonadati</taxon>
        <taxon>Pseudomonadota</taxon>
        <taxon>Alphaproteobacteria</taxon>
        <taxon>Hyphomicrobiales</taxon>
        <taxon>Rhizobiaceae</taxon>
        <taxon>Hoeflea</taxon>
    </lineage>
</organism>
<evidence type="ECO:0000256" key="2">
    <source>
        <dbReference type="SAM" id="SignalP"/>
    </source>
</evidence>
<dbReference type="EMBL" id="JAPJZI010000001">
    <property type="protein sequence ID" value="MDA5399784.1"/>
    <property type="molecule type" value="Genomic_DNA"/>
</dbReference>
<dbReference type="GO" id="GO:0042781">
    <property type="term" value="F:3'-tRNA processing endoribonuclease activity"/>
    <property type="evidence" value="ECO:0007669"/>
    <property type="project" value="TreeGrafter"/>
</dbReference>
<feature type="signal peptide" evidence="2">
    <location>
        <begin position="1"/>
        <end position="25"/>
    </location>
</feature>
<feature type="chain" id="PRO_5040994773" description="Metallo-beta-lactamase domain-containing protein" evidence="2">
    <location>
        <begin position="26"/>
        <end position="354"/>
    </location>
</feature>
<evidence type="ECO:0000256" key="1">
    <source>
        <dbReference type="SAM" id="MobiDB-lite"/>
    </source>
</evidence>
<dbReference type="PANTHER" id="PTHR46018">
    <property type="entry name" value="ZINC PHOSPHODIESTERASE ELAC PROTEIN 1"/>
    <property type="match status" value="1"/>
</dbReference>
<sequence>MKLSMFTSFAAASFWLALSATDVSAEPCLKVTLTGTQGGPPLFNGQAGAGTLVQYGDETNGCGAVRLQFDTGRGTNMRLSQMKVPVGKLDAVFFSHMHSDHTEGLGDILQLRWHFNSGGPKVDIVCSDDAKSPLGHTLSCSRFVAHIGDSLIRSGEIAQRLAENKKRLAGGPADLANVMTFSPGGEAATVWEKGDVKVSAIGSHHIPGHASYRVDTPAGSVVIGGDAGNDSPKPPRPSSTSEQVEKLSEGADVLVHSTIHPVMGPDKDSGFPPPIYFRQSNAADLGALSKRAGVKNLMLTHLIPPMGAAKQGPYPIPGGALDEASYKAAVTESGYEGNTIVGTDLVTITLPSNQ</sequence>
<comment type="caution">
    <text evidence="4">The sequence shown here is derived from an EMBL/GenBank/DDBJ whole genome shotgun (WGS) entry which is preliminary data.</text>
</comment>
<name>A0A9X3UJU8_9HYPH</name>
<dbReference type="InterPro" id="IPR036866">
    <property type="entry name" value="RibonucZ/Hydroxyglut_hydro"/>
</dbReference>
<evidence type="ECO:0000313" key="4">
    <source>
        <dbReference type="EMBL" id="MDA5399784.1"/>
    </source>
</evidence>
<dbReference type="SMART" id="SM00849">
    <property type="entry name" value="Lactamase_B"/>
    <property type="match status" value="1"/>
</dbReference>
<accession>A0A9X3UJU8</accession>